<dbReference type="Pfam" id="PF13401">
    <property type="entry name" value="AAA_22"/>
    <property type="match status" value="1"/>
</dbReference>
<evidence type="ECO:0000313" key="3">
    <source>
        <dbReference type="Proteomes" id="UP001596413"/>
    </source>
</evidence>
<evidence type="ECO:0000259" key="1">
    <source>
        <dbReference type="SMART" id="SM00382"/>
    </source>
</evidence>
<sequence>MSAERSSALIGADPRRIAEIIVSTPCGARRGSGYRVTDTVVLTAAHVVADATDVVVRCDADRPQEWSAPANVAWRGTDTDLVALACTPPPGAPPAPAARFGTVADDRYGILAACALGFPLWKLRHGAAGSYRELVQADGTIALLSNRRDGTLELLVTAPDRDTDPARSPWSGMSGAAVWVGEHIIGVVAEHHRAEGLNRLTAVRLDHALRGLPPTDRTALARLLDLTDPIALPPAGNRLASPPPAAIRVVGVPVAYGIELFKNRVRELGEVIQHLYAPAIRLVTVTGRRGIGKSALAAKVMDTLDRGPGSVALEPRPRPDGLVNLSTRTRGISLESFYFGCAELLGPQRERALRKTWEEDTTVHGRLAALDHALNGHRVVVLLDNLEELLHDDGRVRDEELAALLEWAFRAPHAPRLLATSTVPPRLAPELRRFTARIDLAVGLGATESAALLRELDRDGSAGIADLSDRELLQAGVQLHGVPRALELLVGAAADAPVPFPRLRDVLADFSRREDIVHALAGDRLRQLEGPARTVVSILAALRVPATPADIEEVAARIDPGLPVPATVAALRRTHLIHADRVSGTVALHPLDADLAYGQLPLAGATGRQAVERAIAAWYGTRTTPEESWRRLEDLAPYRSRFEHLMRAEDYDEAARVLAEISEWLVWHGSVLAAVAMHQALDGRLTEAATHLTHTLGYGHALLSAGPMQAAVARFTEAVSTAERLDDRAALQSALFGLGDAHRQLGELRTTVEVLERAAELAHELGDAEREEHALLSRSLTLSYLGDGEAALTGADRLAALAATSDELLTTARAANARTIALLTLGRWTQTIESGVEAVRAYRAADSKEAIAYALNAQGVAWLALEQPLRAAVMLGEGRQEASVMENPRAEGVCLFNLAWAHWRCGHPTDTAEAAARAVAALDRAGAAEAVAARALTEAARMLPADPRAAATALHDAATALPPNAEIIRSAWLREEAERLLAESPEPTTR</sequence>
<accession>A0ABW2GH73</accession>
<feature type="domain" description="AAA+ ATPase" evidence="1">
    <location>
        <begin position="279"/>
        <end position="444"/>
    </location>
</feature>
<dbReference type="Gene3D" id="2.40.10.120">
    <property type="match status" value="1"/>
</dbReference>
<dbReference type="Pfam" id="PF13365">
    <property type="entry name" value="Trypsin_2"/>
    <property type="match status" value="1"/>
</dbReference>
<evidence type="ECO:0000313" key="2">
    <source>
        <dbReference type="EMBL" id="MFC7220133.1"/>
    </source>
</evidence>
<dbReference type="SMART" id="SM00382">
    <property type="entry name" value="AAA"/>
    <property type="match status" value="1"/>
</dbReference>
<comment type="caution">
    <text evidence="2">The sequence shown here is derived from an EMBL/GenBank/DDBJ whole genome shotgun (WGS) entry which is preliminary data.</text>
</comment>
<proteinExistence type="predicted"/>
<dbReference type="SUPFAM" id="SSF50494">
    <property type="entry name" value="Trypsin-like serine proteases"/>
    <property type="match status" value="1"/>
</dbReference>
<dbReference type="InterPro" id="IPR027417">
    <property type="entry name" value="P-loop_NTPase"/>
</dbReference>
<dbReference type="InterPro" id="IPR011990">
    <property type="entry name" value="TPR-like_helical_dom_sf"/>
</dbReference>
<dbReference type="InterPro" id="IPR003593">
    <property type="entry name" value="AAA+_ATPase"/>
</dbReference>
<dbReference type="Proteomes" id="UP001596413">
    <property type="component" value="Unassembled WGS sequence"/>
</dbReference>
<reference evidence="3" key="1">
    <citation type="journal article" date="2019" name="Int. J. Syst. Evol. Microbiol.">
        <title>The Global Catalogue of Microorganisms (GCM) 10K type strain sequencing project: providing services to taxonomists for standard genome sequencing and annotation.</title>
        <authorList>
            <consortium name="The Broad Institute Genomics Platform"/>
            <consortium name="The Broad Institute Genome Sequencing Center for Infectious Disease"/>
            <person name="Wu L."/>
            <person name="Ma J."/>
        </authorList>
    </citation>
    <scope>NUCLEOTIDE SEQUENCE [LARGE SCALE GENOMIC DNA]</scope>
    <source>
        <strain evidence="3">CGMCC 1.13681</strain>
    </source>
</reference>
<name>A0ABW2GH73_9ACTN</name>
<dbReference type="EMBL" id="JBHSZO010000029">
    <property type="protein sequence ID" value="MFC7220133.1"/>
    <property type="molecule type" value="Genomic_DNA"/>
</dbReference>
<gene>
    <name evidence="2" type="ORF">ACFQLX_18475</name>
</gene>
<dbReference type="SUPFAM" id="SSF48452">
    <property type="entry name" value="TPR-like"/>
    <property type="match status" value="1"/>
</dbReference>
<dbReference type="Gene3D" id="3.40.50.300">
    <property type="entry name" value="P-loop containing nucleotide triphosphate hydrolases"/>
    <property type="match status" value="1"/>
</dbReference>
<organism evidence="2 3">
    <name type="scientific">Streptomyces polyrhachis</name>
    <dbReference type="NCBI Taxonomy" id="1282885"/>
    <lineage>
        <taxon>Bacteria</taxon>
        <taxon>Bacillati</taxon>
        <taxon>Actinomycetota</taxon>
        <taxon>Actinomycetes</taxon>
        <taxon>Kitasatosporales</taxon>
        <taxon>Streptomycetaceae</taxon>
        <taxon>Streptomyces</taxon>
    </lineage>
</organism>
<dbReference type="SUPFAM" id="SSF52540">
    <property type="entry name" value="P-loop containing nucleoside triphosphate hydrolases"/>
    <property type="match status" value="1"/>
</dbReference>
<dbReference type="Gene3D" id="1.25.40.10">
    <property type="entry name" value="Tetratricopeptide repeat domain"/>
    <property type="match status" value="2"/>
</dbReference>
<dbReference type="InterPro" id="IPR009003">
    <property type="entry name" value="Peptidase_S1_PA"/>
</dbReference>
<keyword evidence="3" id="KW-1185">Reference proteome</keyword>
<dbReference type="RefSeq" id="WP_386416583.1">
    <property type="nucleotide sequence ID" value="NZ_JBHSZO010000029.1"/>
</dbReference>
<dbReference type="InterPro" id="IPR049945">
    <property type="entry name" value="AAA_22"/>
</dbReference>
<protein>
    <submittedName>
        <fullName evidence="2">Trypsin-like peptidase domain-containing protein</fullName>
    </submittedName>
</protein>